<evidence type="ECO:0000256" key="1">
    <source>
        <dbReference type="SAM" id="MobiDB-lite"/>
    </source>
</evidence>
<evidence type="ECO:0000313" key="3">
    <source>
        <dbReference type="Proteomes" id="UP000054144"/>
    </source>
</evidence>
<dbReference type="EMBL" id="KN882064">
    <property type="protein sequence ID" value="KIY44922.1"/>
    <property type="molecule type" value="Genomic_DNA"/>
</dbReference>
<organism evidence="2 3">
    <name type="scientific">Fistulina hepatica ATCC 64428</name>
    <dbReference type="NCBI Taxonomy" id="1128425"/>
    <lineage>
        <taxon>Eukaryota</taxon>
        <taxon>Fungi</taxon>
        <taxon>Dikarya</taxon>
        <taxon>Basidiomycota</taxon>
        <taxon>Agaricomycotina</taxon>
        <taxon>Agaricomycetes</taxon>
        <taxon>Agaricomycetidae</taxon>
        <taxon>Agaricales</taxon>
        <taxon>Fistulinaceae</taxon>
        <taxon>Fistulina</taxon>
    </lineage>
</organism>
<sequence>MVHELSLDSLGDARKAESISRIWWRLGSEVCGLVKANECNEISRKYVRKIRCTAHMHIDKTGLRKGRLERSNLEPAAMPQWGKLLRQDFHGMGTRSLAVPSWNKHGQTPLLPTLGSRFSIRCQQGLTPSNRGVRHSATVGDAVTQRAKITTGPRSLATCPPEFREKVDRIVATGKGEGATSGLAPARLPVDTTATHIQCFFDSLIRHLRSASFDKQNGETGWRNEVRDMMDATAGFRSQIQPDKHETRVESGRATPSAVGTRIDTTSTGDVDRNLDEYGSDCNGRTKCGAQMYWALTAMDQDNRTRPLFMEGLETFVAEYALGSDADVV</sequence>
<proteinExistence type="predicted"/>
<reference evidence="2 3" key="1">
    <citation type="journal article" date="2015" name="Fungal Genet. Biol.">
        <title>Evolution of novel wood decay mechanisms in Agaricales revealed by the genome sequences of Fistulina hepatica and Cylindrobasidium torrendii.</title>
        <authorList>
            <person name="Floudas D."/>
            <person name="Held B.W."/>
            <person name="Riley R."/>
            <person name="Nagy L.G."/>
            <person name="Koehler G."/>
            <person name="Ransdell A.S."/>
            <person name="Younus H."/>
            <person name="Chow J."/>
            <person name="Chiniquy J."/>
            <person name="Lipzen A."/>
            <person name="Tritt A."/>
            <person name="Sun H."/>
            <person name="Haridas S."/>
            <person name="LaButti K."/>
            <person name="Ohm R.A."/>
            <person name="Kues U."/>
            <person name="Blanchette R.A."/>
            <person name="Grigoriev I.V."/>
            <person name="Minto R.E."/>
            <person name="Hibbett D.S."/>
        </authorList>
    </citation>
    <scope>NUCLEOTIDE SEQUENCE [LARGE SCALE GENOMIC DNA]</scope>
    <source>
        <strain evidence="2 3">ATCC 64428</strain>
    </source>
</reference>
<name>A0A0D7A1N3_9AGAR</name>
<evidence type="ECO:0000313" key="2">
    <source>
        <dbReference type="EMBL" id="KIY44922.1"/>
    </source>
</evidence>
<dbReference type="Proteomes" id="UP000054144">
    <property type="component" value="Unassembled WGS sequence"/>
</dbReference>
<keyword evidence="3" id="KW-1185">Reference proteome</keyword>
<feature type="region of interest" description="Disordered" evidence="1">
    <location>
        <begin position="243"/>
        <end position="271"/>
    </location>
</feature>
<protein>
    <submittedName>
        <fullName evidence="2">Uncharacterized protein</fullName>
    </submittedName>
</protein>
<dbReference type="AlphaFoldDB" id="A0A0D7A1N3"/>
<accession>A0A0D7A1N3</accession>
<gene>
    <name evidence="2" type="ORF">FISHEDRAFT_61598</name>
</gene>